<reference evidence="6" key="1">
    <citation type="submission" date="2020-05" db="UniProtKB">
        <authorList>
            <consortium name="EnsemblMetazoa"/>
        </authorList>
    </citation>
    <scope>IDENTIFICATION</scope>
    <source>
        <strain evidence="6">TTRI</strain>
    </source>
</reference>
<dbReference type="PANTHER" id="PTHR24373:SF275">
    <property type="entry name" value="TIR DOMAIN-CONTAINING PROTEIN"/>
    <property type="match status" value="1"/>
</dbReference>
<evidence type="ECO:0000313" key="6">
    <source>
        <dbReference type="EnsemblMetazoa" id="GAUT014769-PA"/>
    </source>
</evidence>
<dbReference type="Pfam" id="PF13855">
    <property type="entry name" value="LRR_8"/>
    <property type="match status" value="3"/>
</dbReference>
<keyword evidence="4" id="KW-0812">Transmembrane</keyword>
<dbReference type="Gene3D" id="3.80.10.10">
    <property type="entry name" value="Ribonuclease Inhibitor"/>
    <property type="match status" value="1"/>
</dbReference>
<dbReference type="InterPro" id="IPR001611">
    <property type="entry name" value="Leu-rich_rpt"/>
</dbReference>
<protein>
    <recommendedName>
        <fullName evidence="8">LRRCT domain-containing protein</fullName>
    </recommendedName>
</protein>
<dbReference type="STRING" id="7395.A0A1A9UTG6"/>
<keyword evidence="4" id="KW-0472">Membrane</keyword>
<organism evidence="6 7">
    <name type="scientific">Glossina austeni</name>
    <name type="common">Savannah tsetse fly</name>
    <dbReference type="NCBI Taxonomy" id="7395"/>
    <lineage>
        <taxon>Eukaryota</taxon>
        <taxon>Metazoa</taxon>
        <taxon>Ecdysozoa</taxon>
        <taxon>Arthropoda</taxon>
        <taxon>Hexapoda</taxon>
        <taxon>Insecta</taxon>
        <taxon>Pterygota</taxon>
        <taxon>Neoptera</taxon>
        <taxon>Endopterygota</taxon>
        <taxon>Diptera</taxon>
        <taxon>Brachycera</taxon>
        <taxon>Muscomorpha</taxon>
        <taxon>Hippoboscoidea</taxon>
        <taxon>Glossinidae</taxon>
        <taxon>Glossina</taxon>
    </lineage>
</organism>
<evidence type="ECO:0000256" key="4">
    <source>
        <dbReference type="SAM" id="Phobius"/>
    </source>
</evidence>
<name>A0A1A9UTG6_GLOAU</name>
<dbReference type="InterPro" id="IPR050328">
    <property type="entry name" value="Dev_Immune_Receptor"/>
</dbReference>
<evidence type="ECO:0008006" key="8">
    <source>
        <dbReference type="Google" id="ProtNLM"/>
    </source>
</evidence>
<dbReference type="EnsemblMetazoa" id="GAUT014769-RA">
    <property type="protein sequence ID" value="GAUT014769-PA"/>
    <property type="gene ID" value="GAUT014769"/>
</dbReference>
<dbReference type="InterPro" id="IPR032675">
    <property type="entry name" value="LRR_dom_sf"/>
</dbReference>
<keyword evidence="2 5" id="KW-0732">Signal</keyword>
<dbReference type="InterPro" id="IPR003591">
    <property type="entry name" value="Leu-rich_rpt_typical-subtyp"/>
</dbReference>
<feature type="chain" id="PRO_5008398798" description="LRRCT domain-containing protein" evidence="5">
    <location>
        <begin position="25"/>
        <end position="523"/>
    </location>
</feature>
<dbReference type="VEuPathDB" id="VectorBase:GAUT014769"/>
<sequence>MELNNLALLFALSTLVNLWLQCMGQHESIPYENVENICETCICRQAHGTGNNRQFYDILNCTMKGFKHILARWPVQFGNTSKGDHVIIVASFSGNAIDVLQQLPSTNATLYFSCRHCSIKRLQVPTFMDVPNINTLDLAWNEIESDELVPDVFRGPYHTTNYEPIALYELDLSHNNLQSLDRHIFEHTPNLTRLNLSFNPYKVLDNPTSLALASATTLQSLDLSYAGIKTIPNLIFENLTSLKYLNLAGNEFTRLPDSFYLIGRNLLYLNLANNLFSNFNEQSFLGLKALTHLNISYMPVLKTIENNTFSRLETLTYLECSHNPNLKKFDLDSLMHCGNLTYLDLSFCNINTLDLNMDLSALEPNNKNYDVSPKPWIDLKVFNIKGNHWMCDCELFQTLEYIIGKDYQDVVDQDVRCEAPYVLSGARLSNLTSAQICALQIPKKYRVVDEDPPRFRRKRYVILTVVTATVVVILGLIIGFIVVCIRRRLKREDFGVEPIRYTSVRSSNLSAFSHGHANANNGI</sequence>
<feature type="transmembrane region" description="Helical" evidence="4">
    <location>
        <begin position="460"/>
        <end position="485"/>
    </location>
</feature>
<dbReference type="PROSITE" id="PS51450">
    <property type="entry name" value="LRR"/>
    <property type="match status" value="3"/>
</dbReference>
<dbReference type="AlphaFoldDB" id="A0A1A9UTG6"/>
<evidence type="ECO:0000256" key="3">
    <source>
        <dbReference type="ARBA" id="ARBA00022737"/>
    </source>
</evidence>
<dbReference type="Proteomes" id="UP000078200">
    <property type="component" value="Unassembled WGS sequence"/>
</dbReference>
<keyword evidence="4" id="KW-1133">Transmembrane helix</keyword>
<feature type="signal peptide" evidence="5">
    <location>
        <begin position="1"/>
        <end position="24"/>
    </location>
</feature>
<keyword evidence="3" id="KW-0677">Repeat</keyword>
<dbReference type="PANTHER" id="PTHR24373">
    <property type="entry name" value="SLIT RELATED LEUCINE-RICH REPEAT NEURONAL PROTEIN"/>
    <property type="match status" value="1"/>
</dbReference>
<evidence type="ECO:0000256" key="2">
    <source>
        <dbReference type="ARBA" id="ARBA00022729"/>
    </source>
</evidence>
<proteinExistence type="predicted"/>
<accession>A0A1A9UTG6</accession>
<keyword evidence="1" id="KW-0433">Leucine-rich repeat</keyword>
<dbReference type="SMART" id="SM00369">
    <property type="entry name" value="LRR_TYP"/>
    <property type="match status" value="4"/>
</dbReference>
<keyword evidence="7" id="KW-1185">Reference proteome</keyword>
<evidence type="ECO:0000256" key="1">
    <source>
        <dbReference type="ARBA" id="ARBA00022614"/>
    </source>
</evidence>
<evidence type="ECO:0000256" key="5">
    <source>
        <dbReference type="SAM" id="SignalP"/>
    </source>
</evidence>
<evidence type="ECO:0000313" key="7">
    <source>
        <dbReference type="Proteomes" id="UP000078200"/>
    </source>
</evidence>
<dbReference type="SUPFAM" id="SSF52058">
    <property type="entry name" value="L domain-like"/>
    <property type="match status" value="1"/>
</dbReference>